<proteinExistence type="predicted"/>
<reference evidence="1 2" key="1">
    <citation type="submission" date="2017-07" db="EMBL/GenBank/DDBJ databases">
        <title>Isolation and whole genome analysis of endospore-forming bacteria from heroin.</title>
        <authorList>
            <person name="Kalinowski J."/>
            <person name="Ahrens B."/>
            <person name="Al-Dilaimi A."/>
            <person name="Winkler A."/>
            <person name="Wibberg D."/>
            <person name="Schleenbecker U."/>
            <person name="Ruckert C."/>
            <person name="Wolfel R."/>
            <person name="Grass G."/>
        </authorList>
    </citation>
    <scope>NUCLEOTIDE SEQUENCE [LARGE SCALE GENOMIC DNA]</scope>
    <source>
        <strain evidence="1 2">7523-2</strain>
    </source>
</reference>
<evidence type="ECO:0000313" key="2">
    <source>
        <dbReference type="Proteomes" id="UP000216133"/>
    </source>
</evidence>
<protein>
    <recommendedName>
        <fullName evidence="3">Hydrolase</fullName>
    </recommendedName>
</protein>
<name>A0A268RYE8_SHOCL</name>
<dbReference type="AlphaFoldDB" id="A0A268RYE8"/>
<dbReference type="EMBL" id="NPBS01000091">
    <property type="protein sequence ID" value="PAF24776.1"/>
    <property type="molecule type" value="Genomic_DNA"/>
</dbReference>
<accession>A0A268RYE8</accession>
<dbReference type="Proteomes" id="UP000216133">
    <property type="component" value="Unassembled WGS sequence"/>
</dbReference>
<comment type="caution">
    <text evidence="1">The sequence shown here is derived from an EMBL/GenBank/DDBJ whole genome shotgun (WGS) entry which is preliminary data.</text>
</comment>
<evidence type="ECO:0000313" key="1">
    <source>
        <dbReference type="EMBL" id="PAF24776.1"/>
    </source>
</evidence>
<gene>
    <name evidence="1" type="ORF">CHH61_16900</name>
</gene>
<evidence type="ECO:0008006" key="3">
    <source>
        <dbReference type="Google" id="ProtNLM"/>
    </source>
</evidence>
<organism evidence="1 2">
    <name type="scientific">Shouchella clausii</name>
    <name type="common">Alkalihalobacillus clausii</name>
    <dbReference type="NCBI Taxonomy" id="79880"/>
    <lineage>
        <taxon>Bacteria</taxon>
        <taxon>Bacillati</taxon>
        <taxon>Bacillota</taxon>
        <taxon>Bacilli</taxon>
        <taxon>Bacillales</taxon>
        <taxon>Bacillaceae</taxon>
        <taxon>Shouchella</taxon>
    </lineage>
</organism>
<sequence>MPVYVRYIDLSGYTYSYSLPERPNGYAVFVMADDDSPYKEKARVLANSLIKKGYMVLTAFHLKAHWGSPKAVAHARQVISLFLKQETVNKRIFICAEGASALIAKHLLADATLEVRAAALIKPVLSLEAALQAIKKDELAGKRFLKEVKAAYEINGQIDVAYLRALDQQQRLIDRNRPLAATRIYQLFSEATAQPTNLSSAQYVDYYFLASLQNPAELSKQMASFFASFH</sequence>
<dbReference type="RefSeq" id="WP_095318975.1">
    <property type="nucleotide sequence ID" value="NZ_NPBS01000091.1"/>
</dbReference>